<evidence type="ECO:0000313" key="2">
    <source>
        <dbReference type="EMBL" id="KAJ5086313.1"/>
    </source>
</evidence>
<dbReference type="RefSeq" id="XP_056508438.1">
    <property type="nucleotide sequence ID" value="XM_056658145.1"/>
</dbReference>
<organism evidence="2 3">
    <name type="scientific">Penicillium alfredii</name>
    <dbReference type="NCBI Taxonomy" id="1506179"/>
    <lineage>
        <taxon>Eukaryota</taxon>
        <taxon>Fungi</taxon>
        <taxon>Dikarya</taxon>
        <taxon>Ascomycota</taxon>
        <taxon>Pezizomycotina</taxon>
        <taxon>Eurotiomycetes</taxon>
        <taxon>Eurotiomycetidae</taxon>
        <taxon>Eurotiales</taxon>
        <taxon>Aspergillaceae</taxon>
        <taxon>Penicillium</taxon>
    </lineage>
</organism>
<feature type="region of interest" description="Disordered" evidence="1">
    <location>
        <begin position="132"/>
        <end position="152"/>
    </location>
</feature>
<accession>A0A9W9EQT7</accession>
<protein>
    <submittedName>
        <fullName evidence="2">Uncharacterized protein</fullName>
    </submittedName>
</protein>
<name>A0A9W9EQT7_9EURO</name>
<keyword evidence="3" id="KW-1185">Reference proteome</keyword>
<reference evidence="2" key="2">
    <citation type="journal article" date="2023" name="IMA Fungus">
        <title>Comparative genomic study of the Penicillium genus elucidates a diverse pangenome and 15 lateral gene transfer events.</title>
        <authorList>
            <person name="Petersen C."/>
            <person name="Sorensen T."/>
            <person name="Nielsen M.R."/>
            <person name="Sondergaard T.E."/>
            <person name="Sorensen J.L."/>
            <person name="Fitzpatrick D.A."/>
            <person name="Frisvad J.C."/>
            <person name="Nielsen K.L."/>
        </authorList>
    </citation>
    <scope>NUCLEOTIDE SEQUENCE</scope>
    <source>
        <strain evidence="2">IBT 34128</strain>
    </source>
</reference>
<dbReference type="EMBL" id="JAPMSZ010000010">
    <property type="protein sequence ID" value="KAJ5086313.1"/>
    <property type="molecule type" value="Genomic_DNA"/>
</dbReference>
<dbReference type="Proteomes" id="UP001141434">
    <property type="component" value="Unassembled WGS sequence"/>
</dbReference>
<sequence length="152" mass="17360">MGASAQAIQQADRLAVIHAYRHLYRQGLKAIRYSTPARHVLVNSLRASFRSSPQEELNPSKISNTLRFLERAAETTGMEHKIVRNLMLARFWERPQIAKESRILRSLGLGKEEHQLRKGAYEHFNSTLTRDSSTSILTSETNPIRSTESCIR</sequence>
<dbReference type="AlphaFoldDB" id="A0A9W9EQT7"/>
<evidence type="ECO:0000313" key="3">
    <source>
        <dbReference type="Proteomes" id="UP001141434"/>
    </source>
</evidence>
<proteinExistence type="predicted"/>
<reference evidence="2" key="1">
    <citation type="submission" date="2022-11" db="EMBL/GenBank/DDBJ databases">
        <authorList>
            <person name="Petersen C."/>
        </authorList>
    </citation>
    <scope>NUCLEOTIDE SEQUENCE</scope>
    <source>
        <strain evidence="2">IBT 34128</strain>
    </source>
</reference>
<comment type="caution">
    <text evidence="2">The sequence shown here is derived from an EMBL/GenBank/DDBJ whole genome shotgun (WGS) entry which is preliminary data.</text>
</comment>
<dbReference type="GeneID" id="81397314"/>
<evidence type="ECO:0000256" key="1">
    <source>
        <dbReference type="SAM" id="MobiDB-lite"/>
    </source>
</evidence>
<dbReference type="OrthoDB" id="4392610at2759"/>
<gene>
    <name evidence="2" type="ORF">NUU61_007620</name>
</gene>